<evidence type="ECO:0000256" key="1">
    <source>
        <dbReference type="ARBA" id="ARBA00022741"/>
    </source>
</evidence>
<proteinExistence type="predicted"/>
<dbReference type="PROSITE" id="PS51419">
    <property type="entry name" value="RAB"/>
    <property type="match status" value="1"/>
</dbReference>
<comment type="caution">
    <text evidence="3">The sequence shown here is derived from an EMBL/GenBank/DDBJ whole genome shotgun (WGS) entry which is preliminary data.</text>
</comment>
<accession>A0AAU9K9A9</accession>
<keyword evidence="1" id="KW-0547">Nucleotide-binding</keyword>
<dbReference type="GO" id="GO:0003924">
    <property type="term" value="F:GTPase activity"/>
    <property type="evidence" value="ECO:0007669"/>
    <property type="project" value="InterPro"/>
</dbReference>
<organism evidence="3 4">
    <name type="scientific">Blepharisma stoltei</name>
    <dbReference type="NCBI Taxonomy" id="1481888"/>
    <lineage>
        <taxon>Eukaryota</taxon>
        <taxon>Sar</taxon>
        <taxon>Alveolata</taxon>
        <taxon>Ciliophora</taxon>
        <taxon>Postciliodesmatophora</taxon>
        <taxon>Heterotrichea</taxon>
        <taxon>Heterotrichida</taxon>
        <taxon>Blepharismidae</taxon>
        <taxon>Blepharisma</taxon>
    </lineage>
</organism>
<dbReference type="EMBL" id="CAJZBQ010000058">
    <property type="protein sequence ID" value="CAG9334594.1"/>
    <property type="molecule type" value="Genomic_DNA"/>
</dbReference>
<dbReference type="CDD" id="cd00876">
    <property type="entry name" value="Ras"/>
    <property type="match status" value="1"/>
</dbReference>
<dbReference type="PANTHER" id="PTHR24070">
    <property type="entry name" value="RAS, DI-RAS, AND RHEB FAMILY MEMBERS OF SMALL GTPASE SUPERFAMILY"/>
    <property type="match status" value="1"/>
</dbReference>
<dbReference type="AlphaFoldDB" id="A0AAU9K9A9"/>
<dbReference type="FunFam" id="3.40.50.300:FF:001423">
    <property type="entry name" value="Ras family GTPase"/>
    <property type="match status" value="1"/>
</dbReference>
<dbReference type="GO" id="GO:0016020">
    <property type="term" value="C:membrane"/>
    <property type="evidence" value="ECO:0007669"/>
    <property type="project" value="InterPro"/>
</dbReference>
<dbReference type="PROSITE" id="PS51420">
    <property type="entry name" value="RHO"/>
    <property type="match status" value="1"/>
</dbReference>
<dbReference type="Proteomes" id="UP001162131">
    <property type="component" value="Unassembled WGS sequence"/>
</dbReference>
<dbReference type="InterPro" id="IPR005225">
    <property type="entry name" value="Small_GTP-bd"/>
</dbReference>
<dbReference type="SMART" id="SM00175">
    <property type="entry name" value="RAB"/>
    <property type="match status" value="1"/>
</dbReference>
<dbReference type="InterPro" id="IPR020849">
    <property type="entry name" value="Small_GTPase_Ras-type"/>
</dbReference>
<dbReference type="Gene3D" id="3.40.50.300">
    <property type="entry name" value="P-loop containing nucleotide triphosphate hydrolases"/>
    <property type="match status" value="1"/>
</dbReference>
<dbReference type="SMART" id="SM00173">
    <property type="entry name" value="RAS"/>
    <property type="match status" value="1"/>
</dbReference>
<gene>
    <name evidence="3" type="ORF">BSTOLATCC_MIC61206</name>
</gene>
<evidence type="ECO:0000313" key="3">
    <source>
        <dbReference type="EMBL" id="CAG9334594.1"/>
    </source>
</evidence>
<dbReference type="InterPro" id="IPR001806">
    <property type="entry name" value="Small_GTPase"/>
</dbReference>
<dbReference type="NCBIfam" id="TIGR00231">
    <property type="entry name" value="small_GTP"/>
    <property type="match status" value="1"/>
</dbReference>
<dbReference type="InterPro" id="IPR027417">
    <property type="entry name" value="P-loop_NTPase"/>
</dbReference>
<dbReference type="PROSITE" id="PS51421">
    <property type="entry name" value="RAS"/>
    <property type="match status" value="1"/>
</dbReference>
<reference evidence="3" key="1">
    <citation type="submission" date="2021-09" db="EMBL/GenBank/DDBJ databases">
        <authorList>
            <consortium name="AG Swart"/>
            <person name="Singh M."/>
            <person name="Singh A."/>
            <person name="Seah K."/>
            <person name="Emmerich C."/>
        </authorList>
    </citation>
    <scope>NUCLEOTIDE SEQUENCE</scope>
    <source>
        <strain evidence="3">ATCC30299</strain>
    </source>
</reference>
<protein>
    <submittedName>
        <fullName evidence="3">Uncharacterized protein</fullName>
    </submittedName>
</protein>
<keyword evidence="4" id="KW-1185">Reference proteome</keyword>
<dbReference type="PRINTS" id="PR00449">
    <property type="entry name" value="RASTRNSFRMNG"/>
</dbReference>
<evidence type="ECO:0000313" key="4">
    <source>
        <dbReference type="Proteomes" id="UP001162131"/>
    </source>
</evidence>
<dbReference type="GO" id="GO:0005525">
    <property type="term" value="F:GTP binding"/>
    <property type="evidence" value="ECO:0007669"/>
    <property type="project" value="UniProtKB-KW"/>
</dbReference>
<dbReference type="SUPFAM" id="SSF52540">
    <property type="entry name" value="P-loop containing nucleoside triphosphate hydrolases"/>
    <property type="match status" value="1"/>
</dbReference>
<dbReference type="Pfam" id="PF00071">
    <property type="entry name" value="Ras"/>
    <property type="match status" value="1"/>
</dbReference>
<sequence>MSHFYQIALLGAGGVGKSDLILRFTQNRFEDCYDPTIEDQYTKNLELDGKAVKLEILDTAGQEEFSHLINVYLEQREAFLLVYSIIDTYSLEYVKKLCQMILEKKRDIPIMIIGNKADLDKNRRVKIEEIQEIAKLFKYCSYIEASAKLNFSVTESFIEIVRLIWKKNVDNLLEIEDKEIEIEVPLLNQDKALTSSCCSII</sequence>
<dbReference type="SMART" id="SM00174">
    <property type="entry name" value="RHO"/>
    <property type="match status" value="1"/>
</dbReference>
<evidence type="ECO:0000256" key="2">
    <source>
        <dbReference type="ARBA" id="ARBA00023134"/>
    </source>
</evidence>
<keyword evidence="2" id="KW-0342">GTP-binding</keyword>
<dbReference type="GO" id="GO:0007165">
    <property type="term" value="P:signal transduction"/>
    <property type="evidence" value="ECO:0007669"/>
    <property type="project" value="InterPro"/>
</dbReference>
<name>A0AAU9K9A9_9CILI</name>
<dbReference type="SMART" id="SM00176">
    <property type="entry name" value="RAN"/>
    <property type="match status" value="1"/>
</dbReference>